<name>A0A4C1ZEL3_EUMVA</name>
<sequence>MERICHDKSTIGLQFELGKSGGLKINISHTEIKDQKETSYKPSTLFGTFITSYVDVIDNIWYILYNWNTLSSHVKALYVLVAVGYLMVAICTTRSGESLQRAARDLRRNLARLNQLICNAPESSCTGATAVAPCTCTTMGVNTYTQNTIGIFLQQFRSISRNIRPGLFLCIESSVDSRSTRALLRLVQRAACERACGLILRAGLTPASSL</sequence>
<evidence type="ECO:0000313" key="3">
    <source>
        <dbReference type="Proteomes" id="UP000299102"/>
    </source>
</evidence>
<keyword evidence="1" id="KW-1133">Transmembrane helix</keyword>
<reference evidence="2 3" key="1">
    <citation type="journal article" date="2019" name="Commun. Biol.">
        <title>The bagworm genome reveals a unique fibroin gene that provides high tensile strength.</title>
        <authorList>
            <person name="Kono N."/>
            <person name="Nakamura H."/>
            <person name="Ohtoshi R."/>
            <person name="Tomita M."/>
            <person name="Numata K."/>
            <person name="Arakawa K."/>
        </authorList>
    </citation>
    <scope>NUCLEOTIDE SEQUENCE [LARGE SCALE GENOMIC DNA]</scope>
</reference>
<keyword evidence="1" id="KW-0812">Transmembrane</keyword>
<evidence type="ECO:0000313" key="2">
    <source>
        <dbReference type="EMBL" id="GBP86230.1"/>
    </source>
</evidence>
<keyword evidence="3" id="KW-1185">Reference proteome</keyword>
<dbReference type="AlphaFoldDB" id="A0A4C1ZEL3"/>
<feature type="transmembrane region" description="Helical" evidence="1">
    <location>
        <begin position="76"/>
        <end position="94"/>
    </location>
</feature>
<keyword evidence="1" id="KW-0472">Membrane</keyword>
<organism evidence="2 3">
    <name type="scientific">Eumeta variegata</name>
    <name type="common">Bagworm moth</name>
    <name type="synonym">Eumeta japonica</name>
    <dbReference type="NCBI Taxonomy" id="151549"/>
    <lineage>
        <taxon>Eukaryota</taxon>
        <taxon>Metazoa</taxon>
        <taxon>Ecdysozoa</taxon>
        <taxon>Arthropoda</taxon>
        <taxon>Hexapoda</taxon>
        <taxon>Insecta</taxon>
        <taxon>Pterygota</taxon>
        <taxon>Neoptera</taxon>
        <taxon>Endopterygota</taxon>
        <taxon>Lepidoptera</taxon>
        <taxon>Glossata</taxon>
        <taxon>Ditrysia</taxon>
        <taxon>Tineoidea</taxon>
        <taxon>Psychidae</taxon>
        <taxon>Oiketicinae</taxon>
        <taxon>Eumeta</taxon>
    </lineage>
</organism>
<evidence type="ECO:0000256" key="1">
    <source>
        <dbReference type="SAM" id="Phobius"/>
    </source>
</evidence>
<dbReference type="Proteomes" id="UP000299102">
    <property type="component" value="Unassembled WGS sequence"/>
</dbReference>
<proteinExistence type="predicted"/>
<dbReference type="EMBL" id="BGZK01001781">
    <property type="protein sequence ID" value="GBP86230.1"/>
    <property type="molecule type" value="Genomic_DNA"/>
</dbReference>
<protein>
    <submittedName>
        <fullName evidence="2">Uncharacterized protein</fullName>
    </submittedName>
</protein>
<comment type="caution">
    <text evidence="2">The sequence shown here is derived from an EMBL/GenBank/DDBJ whole genome shotgun (WGS) entry which is preliminary data.</text>
</comment>
<accession>A0A4C1ZEL3</accession>
<feature type="transmembrane region" description="Helical" evidence="1">
    <location>
        <begin position="45"/>
        <end position="64"/>
    </location>
</feature>
<gene>
    <name evidence="2" type="ORF">EVAR_54846_1</name>
</gene>
<dbReference type="OrthoDB" id="6930543at2759"/>